<reference evidence="3" key="1">
    <citation type="journal article" date="2020" name="mSystems">
        <title>Genome- and Community-Level Interaction Insights into Carbon Utilization and Element Cycling Functions of Hydrothermarchaeota in Hydrothermal Sediment.</title>
        <authorList>
            <person name="Zhou Z."/>
            <person name="Liu Y."/>
            <person name="Xu W."/>
            <person name="Pan J."/>
            <person name="Luo Z.H."/>
            <person name="Li M."/>
        </authorList>
    </citation>
    <scope>NUCLEOTIDE SEQUENCE [LARGE SCALE GENOMIC DNA]</scope>
    <source>
        <strain evidence="3">HyVt-483</strain>
    </source>
</reference>
<protein>
    <submittedName>
        <fullName evidence="3">TolC family protein</fullName>
    </submittedName>
</protein>
<dbReference type="Gene3D" id="1.20.1600.10">
    <property type="entry name" value="Outer membrane efflux proteins (OEP)"/>
    <property type="match status" value="1"/>
</dbReference>
<gene>
    <name evidence="3" type="ORF">ENJ40_02390</name>
</gene>
<sequence length="456" mass="51848">MRKFWCFFILLLMTGCARYHPLPLTAEAEQRALKGPDLQTLVVKASRLKHPLLKPLPLNLRDGLSPDEAALLAVVANPDLRAIRDEKKIAAAQVLEAGLLPNPRLAAEYESPTGGETQDTVKAYRLELSWEITELLLRSARLSSARARKAAVDLTVAWKEWQVAEAAKLHTLRLLWLQRKYALLGRVAGERRKRLLLIRKAVALGEKTALDLSAARAACQEIKLQLASIREKEIRERSALMRLLGLPPGTPLRLEREKGLSSWPPLPEKKRLLSGLSRRRLDLVALKMTYRAQDARLRAEVLSQFPRIEVGILRARDIEDVLTAGFTLSIELPFLNRQQSRIALARATREKLYHEYLARLFSARGEVVEILERMALLQQKIAVSQRTVAGLREVLRTYRLALRQGNVDLLSYYQLEDEFLKRRLELLDLYRLRNELGVALELASGIYIPVEGRNVR</sequence>
<feature type="signal peptide" evidence="2">
    <location>
        <begin position="1"/>
        <end position="19"/>
    </location>
</feature>
<proteinExistence type="inferred from homology"/>
<dbReference type="AlphaFoldDB" id="A0A7C3CM87"/>
<accession>A0A7C3CM87</accession>
<name>A0A7C3CM87_9BACT</name>
<feature type="chain" id="PRO_5027876944" evidence="2">
    <location>
        <begin position="20"/>
        <end position="456"/>
    </location>
</feature>
<dbReference type="Proteomes" id="UP000886043">
    <property type="component" value="Unassembled WGS sequence"/>
</dbReference>
<dbReference type="SUPFAM" id="SSF56954">
    <property type="entry name" value="Outer membrane efflux proteins (OEP)"/>
    <property type="match status" value="1"/>
</dbReference>
<evidence type="ECO:0000313" key="3">
    <source>
        <dbReference type="EMBL" id="HFC97295.1"/>
    </source>
</evidence>
<dbReference type="GO" id="GO:0015562">
    <property type="term" value="F:efflux transmembrane transporter activity"/>
    <property type="evidence" value="ECO:0007669"/>
    <property type="project" value="InterPro"/>
</dbReference>
<dbReference type="PROSITE" id="PS51257">
    <property type="entry name" value="PROKAR_LIPOPROTEIN"/>
    <property type="match status" value="1"/>
</dbReference>
<keyword evidence="2" id="KW-0732">Signal</keyword>
<dbReference type="PANTHER" id="PTHR30203:SF24">
    <property type="entry name" value="BLR4935 PROTEIN"/>
    <property type="match status" value="1"/>
</dbReference>
<dbReference type="InterPro" id="IPR003423">
    <property type="entry name" value="OMP_efflux"/>
</dbReference>
<dbReference type="InterPro" id="IPR010131">
    <property type="entry name" value="MdtP/NodT-like"/>
</dbReference>
<comment type="caution">
    <text evidence="3">The sequence shown here is derived from an EMBL/GenBank/DDBJ whole genome shotgun (WGS) entry which is preliminary data.</text>
</comment>
<dbReference type="Pfam" id="PF02321">
    <property type="entry name" value="OEP"/>
    <property type="match status" value="1"/>
</dbReference>
<comment type="similarity">
    <text evidence="1">Belongs to the outer membrane factor (OMF) (TC 1.B.17) family.</text>
</comment>
<dbReference type="PANTHER" id="PTHR30203">
    <property type="entry name" value="OUTER MEMBRANE CATION EFFLUX PROTEIN"/>
    <property type="match status" value="1"/>
</dbReference>
<dbReference type="EMBL" id="DRMH01000022">
    <property type="protein sequence ID" value="HFC97295.1"/>
    <property type="molecule type" value="Genomic_DNA"/>
</dbReference>
<evidence type="ECO:0000256" key="2">
    <source>
        <dbReference type="SAM" id="SignalP"/>
    </source>
</evidence>
<organism evidence="3">
    <name type="scientific">Thermosulfurimonas dismutans</name>
    <dbReference type="NCBI Taxonomy" id="999894"/>
    <lineage>
        <taxon>Bacteria</taxon>
        <taxon>Pseudomonadati</taxon>
        <taxon>Thermodesulfobacteriota</taxon>
        <taxon>Thermodesulfobacteria</taxon>
        <taxon>Thermodesulfobacteriales</taxon>
        <taxon>Thermodesulfobacteriaceae</taxon>
        <taxon>Thermosulfurimonas</taxon>
    </lineage>
</organism>
<evidence type="ECO:0000256" key="1">
    <source>
        <dbReference type="ARBA" id="ARBA00007613"/>
    </source>
</evidence>